<accession>A0A7Y9IBR9</accession>
<comment type="caution">
    <text evidence="5">The sequence shown here is derived from an EMBL/GenBank/DDBJ whole genome shotgun (WGS) entry which is preliminary data.</text>
</comment>
<name>A0A7Y9IBR9_9ACTN</name>
<dbReference type="InterPro" id="IPR018319">
    <property type="entry name" value="SelA-like"/>
</dbReference>
<evidence type="ECO:0000313" key="5">
    <source>
        <dbReference type="EMBL" id="NYE73810.1"/>
    </source>
</evidence>
<proteinExistence type="inferred from homology"/>
<dbReference type="PANTHER" id="PTHR32328">
    <property type="entry name" value="L-SERYL-TRNA(SEC) SELENIUM TRANSFERASE"/>
    <property type="match status" value="1"/>
</dbReference>
<dbReference type="Gene3D" id="3.40.640.10">
    <property type="entry name" value="Type I PLP-dependent aspartate aminotransferase-like (Major domain)"/>
    <property type="match status" value="1"/>
</dbReference>
<comment type="similarity">
    <text evidence="3">Belongs to the SelA family.</text>
</comment>
<dbReference type="InterPro" id="IPR015424">
    <property type="entry name" value="PyrdxlP-dep_Trfase"/>
</dbReference>
<comment type="cofactor">
    <cofactor evidence="1 4">
        <name>pyridoxal 5'-phosphate</name>
        <dbReference type="ChEBI" id="CHEBI:597326"/>
    </cofactor>
</comment>
<dbReference type="EC" id="2.9.1.1" evidence="5"/>
<protein>
    <submittedName>
        <fullName evidence="5">L-seryl-tRNA(Ser) seleniumtransferase</fullName>
        <ecNumber evidence="5">2.9.1.1</ecNumber>
    </submittedName>
</protein>
<gene>
    <name evidence="5" type="ORF">BKA15_005139</name>
</gene>
<evidence type="ECO:0000256" key="2">
    <source>
        <dbReference type="ARBA" id="ARBA00022898"/>
    </source>
</evidence>
<dbReference type="SUPFAM" id="SSF53383">
    <property type="entry name" value="PLP-dependent transferases"/>
    <property type="match status" value="1"/>
</dbReference>
<dbReference type="AlphaFoldDB" id="A0A7Y9IBR9"/>
<dbReference type="RefSeq" id="WP_179755590.1">
    <property type="nucleotide sequence ID" value="NZ_JACCBU010000001.1"/>
</dbReference>
<organism evidence="5 6">
    <name type="scientific">Microlunatus parietis</name>
    <dbReference type="NCBI Taxonomy" id="682979"/>
    <lineage>
        <taxon>Bacteria</taxon>
        <taxon>Bacillati</taxon>
        <taxon>Actinomycetota</taxon>
        <taxon>Actinomycetes</taxon>
        <taxon>Propionibacteriales</taxon>
        <taxon>Propionibacteriaceae</taxon>
        <taxon>Microlunatus</taxon>
    </lineage>
</organism>
<evidence type="ECO:0000256" key="3">
    <source>
        <dbReference type="ARBA" id="ARBA00044507"/>
    </source>
</evidence>
<dbReference type="Proteomes" id="UP000569914">
    <property type="component" value="Unassembled WGS sequence"/>
</dbReference>
<evidence type="ECO:0000256" key="1">
    <source>
        <dbReference type="ARBA" id="ARBA00001933"/>
    </source>
</evidence>
<dbReference type="InterPro" id="IPR015421">
    <property type="entry name" value="PyrdxlP-dep_Trfase_major"/>
</dbReference>
<evidence type="ECO:0000256" key="4">
    <source>
        <dbReference type="PIRSR" id="PIRSR618319-50"/>
    </source>
</evidence>
<reference evidence="5 6" key="1">
    <citation type="submission" date="2020-07" db="EMBL/GenBank/DDBJ databases">
        <title>Sequencing the genomes of 1000 actinobacteria strains.</title>
        <authorList>
            <person name="Klenk H.-P."/>
        </authorList>
    </citation>
    <scope>NUCLEOTIDE SEQUENCE [LARGE SCALE GENOMIC DNA]</scope>
    <source>
        <strain evidence="5 6">DSM 22083</strain>
    </source>
</reference>
<dbReference type="EMBL" id="JACCBU010000001">
    <property type="protein sequence ID" value="NYE73810.1"/>
    <property type="molecule type" value="Genomic_DNA"/>
</dbReference>
<feature type="modified residue" description="N6-(pyridoxal phosphate)lysine" evidence="4">
    <location>
        <position position="210"/>
    </location>
</feature>
<sequence>MGVYEALGVRPVINARGTLTALGGSVMDPAVVAAMAEAATAFVDLPDLHRRAGRRIADLLGVEAACVTSGAAAGLTIATAALMARDRIEAVLALPDTTGLPDEVVVLKAHRMLYDQAVLVAGARFVEVGVASAARIEQVDAAITDNTACLFYAAESADTRGSLPLAALAECAHARGVPVLVDAAAEIPPPDNLRRFLDEGADLVVVSGGKELAGPQSSGLIIGDRRLIDFCHANSFPEHSIGRGMKTDKETIAGLVKAVELWVARDYSVIFDRWESLVAQVLDALAGLPGVTAERGFPTEPGIQPIVIPRAYVSQAGRPAAELRDALLEHDPPIAVGIEQDRLAINPQCLRDDELPTLLAALTALLRPPR</sequence>
<keyword evidence="6" id="KW-1185">Reference proteome</keyword>
<evidence type="ECO:0000313" key="6">
    <source>
        <dbReference type="Proteomes" id="UP000569914"/>
    </source>
</evidence>
<keyword evidence="2 4" id="KW-0663">Pyridoxal phosphate</keyword>
<dbReference type="PANTHER" id="PTHR32328:SF0">
    <property type="entry name" value="L-SERYL-TRNA(SEC) SELENIUM TRANSFERASE"/>
    <property type="match status" value="1"/>
</dbReference>
<dbReference type="Pfam" id="PF03841">
    <property type="entry name" value="SelA"/>
    <property type="match status" value="1"/>
</dbReference>
<dbReference type="GO" id="GO:0004125">
    <property type="term" value="F:L-seryl-tRNA(Sec) selenium transferase activity"/>
    <property type="evidence" value="ECO:0007669"/>
    <property type="project" value="UniProtKB-EC"/>
</dbReference>
<keyword evidence="5" id="KW-0808">Transferase</keyword>